<keyword evidence="1" id="KW-0863">Zinc-finger</keyword>
<comment type="caution">
    <text evidence="3">The sequence shown here is derived from an EMBL/GenBank/DDBJ whole genome shotgun (WGS) entry which is preliminary data.</text>
</comment>
<dbReference type="InterPro" id="IPR007527">
    <property type="entry name" value="Znf_SWIM"/>
</dbReference>
<sequence>MRFDDLDVKTLEHIAPPEVNARARELVQNNQLQFAYRLPDRLQAVVYDEESFPVEARIKEDQLSCLCPCNQEVEGGICPHALALLWAWVTEPDRFLNRQDLQDRFKKYAKKDLLDIILDLADRVPEVRGVLKEEEQGLEEILESIDHIVEEVAEEAVDPDRAEDKLRRAQSWADRLAQSGRLAEARSIYFYLLDNILGLEERLGKGPLFSQDLKEDLFEEYCQFIHEDRQLERDLVQQELERLESHGAVSRGELDLSEVKQEVLRAS</sequence>
<evidence type="ECO:0000256" key="1">
    <source>
        <dbReference type="PROSITE-ProRule" id="PRU00325"/>
    </source>
</evidence>
<feature type="domain" description="SWIM-type" evidence="2">
    <location>
        <begin position="52"/>
        <end position="89"/>
    </location>
</feature>
<dbReference type="GO" id="GO:0008270">
    <property type="term" value="F:zinc ion binding"/>
    <property type="evidence" value="ECO:0007669"/>
    <property type="project" value="UniProtKB-KW"/>
</dbReference>
<keyword evidence="1" id="KW-0479">Metal-binding</keyword>
<dbReference type="EMBL" id="DTMF01000221">
    <property type="protein sequence ID" value="HGF34542.1"/>
    <property type="molecule type" value="Genomic_DNA"/>
</dbReference>
<keyword evidence="1" id="KW-0862">Zinc</keyword>
<reference evidence="3" key="1">
    <citation type="journal article" date="2020" name="mSystems">
        <title>Genome- and Community-Level Interaction Insights into Carbon Utilization and Element Cycling Functions of Hydrothermarchaeota in Hydrothermal Sediment.</title>
        <authorList>
            <person name="Zhou Z."/>
            <person name="Liu Y."/>
            <person name="Xu W."/>
            <person name="Pan J."/>
            <person name="Luo Z.H."/>
            <person name="Li M."/>
        </authorList>
    </citation>
    <scope>NUCLEOTIDE SEQUENCE [LARGE SCALE GENOMIC DNA]</scope>
    <source>
        <strain evidence="3">SpSt-897</strain>
    </source>
</reference>
<accession>A0A7C3V3U7</accession>
<organism evidence="3">
    <name type="scientific">Desulfobacca acetoxidans</name>
    <dbReference type="NCBI Taxonomy" id="60893"/>
    <lineage>
        <taxon>Bacteria</taxon>
        <taxon>Pseudomonadati</taxon>
        <taxon>Thermodesulfobacteriota</taxon>
        <taxon>Desulfobaccia</taxon>
        <taxon>Desulfobaccales</taxon>
        <taxon>Desulfobaccaceae</taxon>
        <taxon>Desulfobacca</taxon>
    </lineage>
</organism>
<dbReference type="PROSITE" id="PS50966">
    <property type="entry name" value="ZF_SWIM"/>
    <property type="match status" value="1"/>
</dbReference>
<dbReference type="AlphaFoldDB" id="A0A7C3V3U7"/>
<proteinExistence type="predicted"/>
<protein>
    <recommendedName>
        <fullName evidence="2">SWIM-type domain-containing protein</fullName>
    </recommendedName>
</protein>
<gene>
    <name evidence="3" type="ORF">ENW96_09185</name>
</gene>
<evidence type="ECO:0000259" key="2">
    <source>
        <dbReference type="PROSITE" id="PS50966"/>
    </source>
</evidence>
<name>A0A7C3V3U7_9BACT</name>
<evidence type="ECO:0000313" key="3">
    <source>
        <dbReference type="EMBL" id="HGF34542.1"/>
    </source>
</evidence>